<dbReference type="EMBL" id="BSNC01000003">
    <property type="protein sequence ID" value="GLP95825.1"/>
    <property type="molecule type" value="Genomic_DNA"/>
</dbReference>
<evidence type="ECO:0000256" key="1">
    <source>
        <dbReference type="ARBA" id="ARBA00004141"/>
    </source>
</evidence>
<feature type="transmembrane region" description="Helical" evidence="5">
    <location>
        <begin position="276"/>
        <end position="293"/>
    </location>
</feature>
<dbReference type="PANTHER" id="PTHR10846">
    <property type="entry name" value="SODIUM/POTASSIUM/CALCIUM EXCHANGER"/>
    <property type="match status" value="1"/>
</dbReference>
<evidence type="ECO:0000256" key="3">
    <source>
        <dbReference type="ARBA" id="ARBA00022989"/>
    </source>
</evidence>
<evidence type="ECO:0000256" key="4">
    <source>
        <dbReference type="ARBA" id="ARBA00023136"/>
    </source>
</evidence>
<dbReference type="InterPro" id="IPR044880">
    <property type="entry name" value="NCX_ion-bd_dom_sf"/>
</dbReference>
<dbReference type="AlphaFoldDB" id="A0AA37RU55"/>
<dbReference type="GO" id="GO:0005262">
    <property type="term" value="F:calcium channel activity"/>
    <property type="evidence" value="ECO:0007669"/>
    <property type="project" value="TreeGrafter"/>
</dbReference>
<keyword evidence="3 5" id="KW-1133">Transmembrane helix</keyword>
<reference evidence="7" key="2">
    <citation type="submission" date="2023-01" db="EMBL/GenBank/DDBJ databases">
        <title>Draft genome sequence of Paraferrimonas sedimenticola strain NBRC 101628.</title>
        <authorList>
            <person name="Sun Q."/>
            <person name="Mori K."/>
        </authorList>
    </citation>
    <scope>NUCLEOTIDE SEQUENCE</scope>
    <source>
        <strain evidence="7">NBRC 101628</strain>
    </source>
</reference>
<dbReference type="PANTHER" id="PTHR10846:SF8">
    <property type="entry name" value="INNER MEMBRANE PROTEIN YRBG"/>
    <property type="match status" value="1"/>
</dbReference>
<feature type="transmembrane region" description="Helical" evidence="5">
    <location>
        <begin position="305"/>
        <end position="321"/>
    </location>
</feature>
<accession>A0AA37RU55</accession>
<dbReference type="GO" id="GO:0008273">
    <property type="term" value="F:calcium, potassium:sodium antiporter activity"/>
    <property type="evidence" value="ECO:0007669"/>
    <property type="project" value="TreeGrafter"/>
</dbReference>
<organism evidence="7 8">
    <name type="scientific">Paraferrimonas sedimenticola</name>
    <dbReference type="NCBI Taxonomy" id="375674"/>
    <lineage>
        <taxon>Bacteria</taxon>
        <taxon>Pseudomonadati</taxon>
        <taxon>Pseudomonadota</taxon>
        <taxon>Gammaproteobacteria</taxon>
        <taxon>Alteromonadales</taxon>
        <taxon>Ferrimonadaceae</taxon>
        <taxon>Paraferrimonas</taxon>
    </lineage>
</organism>
<evidence type="ECO:0000256" key="2">
    <source>
        <dbReference type="ARBA" id="ARBA00022692"/>
    </source>
</evidence>
<reference evidence="7" key="1">
    <citation type="journal article" date="2014" name="Int. J. Syst. Evol. Microbiol.">
        <title>Complete genome sequence of Corynebacterium casei LMG S-19264T (=DSM 44701T), isolated from a smear-ripened cheese.</title>
        <authorList>
            <consortium name="US DOE Joint Genome Institute (JGI-PGF)"/>
            <person name="Walter F."/>
            <person name="Albersmeier A."/>
            <person name="Kalinowski J."/>
            <person name="Ruckert C."/>
        </authorList>
    </citation>
    <scope>NUCLEOTIDE SEQUENCE</scope>
    <source>
        <strain evidence="7">NBRC 101628</strain>
    </source>
</reference>
<dbReference type="RefSeq" id="WP_095506394.1">
    <property type="nucleotide sequence ID" value="NZ_BSNC01000003.1"/>
</dbReference>
<dbReference type="Pfam" id="PF01699">
    <property type="entry name" value="Na_Ca_ex"/>
    <property type="match status" value="2"/>
</dbReference>
<sequence length="322" mass="34043">MLINLALLIGGLLALIWSADRFVYGASAFARNMGLPPLLIGLTIVAMGSSAPEMFVAATAALDGRPDTAVGNVLGSNIANITLILGVTASIRVIAVDSSTLIREIPLMLAASLLAGWCIYDGYLEYTEAVILLAAFLAVMGYLIWHALDQRGRRPDKLARETDDDIPADVTTGSALGWLAVGLVLLPLSSDWLVEGAVGIAQYFGMSDLMIGLTIIAIGTSLPELAASIASLMKNEHDLAVGNVVGSNLFNILAVLAIPGFIAPNVLDANASGRDLYIMLATSGLLALLLVLGGKPRQLKRWHGWLFLAIFIGYQVTLFVSR</sequence>
<feature type="transmembrane region" description="Helical" evidence="5">
    <location>
        <begin position="107"/>
        <end position="123"/>
    </location>
</feature>
<dbReference type="InterPro" id="IPR004481">
    <property type="entry name" value="K/Na/Ca-exchanger"/>
</dbReference>
<dbReference type="GO" id="GO:0005886">
    <property type="term" value="C:plasma membrane"/>
    <property type="evidence" value="ECO:0007669"/>
    <property type="project" value="TreeGrafter"/>
</dbReference>
<dbReference type="Proteomes" id="UP001161422">
    <property type="component" value="Unassembled WGS sequence"/>
</dbReference>
<evidence type="ECO:0000256" key="5">
    <source>
        <dbReference type="SAM" id="Phobius"/>
    </source>
</evidence>
<gene>
    <name evidence="7" type="ORF">GCM10007895_11310</name>
</gene>
<dbReference type="GO" id="GO:0006874">
    <property type="term" value="P:intracellular calcium ion homeostasis"/>
    <property type="evidence" value="ECO:0007669"/>
    <property type="project" value="TreeGrafter"/>
</dbReference>
<dbReference type="NCBIfam" id="TIGR00367">
    <property type="entry name" value="calcium/sodium antiporter"/>
    <property type="match status" value="1"/>
</dbReference>
<dbReference type="InterPro" id="IPR004837">
    <property type="entry name" value="NaCa_Exmemb"/>
</dbReference>
<name>A0AA37RU55_9GAMM</name>
<keyword evidence="8" id="KW-1185">Reference proteome</keyword>
<evidence type="ECO:0000259" key="6">
    <source>
        <dbReference type="Pfam" id="PF01699"/>
    </source>
</evidence>
<evidence type="ECO:0000313" key="8">
    <source>
        <dbReference type="Proteomes" id="UP001161422"/>
    </source>
</evidence>
<comment type="caution">
    <text evidence="7">The sequence shown here is derived from an EMBL/GenBank/DDBJ whole genome shotgun (WGS) entry which is preliminary data.</text>
</comment>
<feature type="transmembrane region" description="Helical" evidence="5">
    <location>
        <begin position="244"/>
        <end position="264"/>
    </location>
</feature>
<feature type="transmembrane region" description="Helical" evidence="5">
    <location>
        <begin position="78"/>
        <end position="95"/>
    </location>
</feature>
<feature type="transmembrane region" description="Helical" evidence="5">
    <location>
        <begin position="209"/>
        <end position="232"/>
    </location>
</feature>
<keyword evidence="2 5" id="KW-0812">Transmembrane</keyword>
<proteinExistence type="predicted"/>
<evidence type="ECO:0000313" key="7">
    <source>
        <dbReference type="EMBL" id="GLP95825.1"/>
    </source>
</evidence>
<dbReference type="Gene3D" id="1.20.1420.30">
    <property type="entry name" value="NCX, central ion-binding region"/>
    <property type="match status" value="1"/>
</dbReference>
<feature type="transmembrane region" description="Helical" evidence="5">
    <location>
        <begin position="129"/>
        <end position="148"/>
    </location>
</feature>
<keyword evidence="4 5" id="KW-0472">Membrane</keyword>
<feature type="domain" description="Sodium/calcium exchanger membrane region" evidence="6">
    <location>
        <begin position="5"/>
        <end position="145"/>
    </location>
</feature>
<comment type="subcellular location">
    <subcellularLocation>
        <location evidence="1">Membrane</location>
        <topology evidence="1">Multi-pass membrane protein</topology>
    </subcellularLocation>
</comment>
<protein>
    <submittedName>
        <fullName evidence="7">Sodium:calcium antiporter</fullName>
    </submittedName>
</protein>
<feature type="domain" description="Sodium/calcium exchanger membrane region" evidence="6">
    <location>
        <begin position="175"/>
        <end position="319"/>
    </location>
</feature>